<feature type="compositionally biased region" description="Basic and acidic residues" evidence="1">
    <location>
        <begin position="1"/>
        <end position="29"/>
    </location>
</feature>
<dbReference type="Proteomes" id="UP000239539">
    <property type="component" value="Unassembled WGS sequence"/>
</dbReference>
<name>A0ABX5CS65_9ALTE</name>
<dbReference type="InterPro" id="IPR011112">
    <property type="entry name" value="Rho-like_N"/>
</dbReference>
<reference evidence="4" key="1">
    <citation type="journal article" date="2020" name="Int. J. Syst. Evol. Microbiol.">
        <title>Alteromonas alba sp. nov., a marine bacterium isolated from the seawater of the West Pacific Ocean.</title>
        <authorList>
            <person name="Sun C."/>
            <person name="Wu Y.-H."/>
            <person name="Xamxidin M."/>
            <person name="Cheng H."/>
            <person name="Xu X.-W."/>
        </authorList>
    </citation>
    <scope>NUCLEOTIDE SEQUENCE [LARGE SCALE GENOMIC DNA]</scope>
    <source>
        <strain evidence="4">9a2</strain>
    </source>
</reference>
<feature type="compositionally biased region" description="Polar residues" evidence="1">
    <location>
        <begin position="34"/>
        <end position="43"/>
    </location>
</feature>
<evidence type="ECO:0000313" key="3">
    <source>
        <dbReference type="EMBL" id="PRO70418.1"/>
    </source>
</evidence>
<keyword evidence="4" id="KW-1185">Reference proteome</keyword>
<organism evidence="3 4">
    <name type="scientific">Alteromonas gracilis</name>
    <dbReference type="NCBI Taxonomy" id="1479524"/>
    <lineage>
        <taxon>Bacteria</taxon>
        <taxon>Pseudomonadati</taxon>
        <taxon>Pseudomonadota</taxon>
        <taxon>Gammaproteobacteria</taxon>
        <taxon>Alteromonadales</taxon>
        <taxon>Alteromonadaceae</taxon>
        <taxon>Alteromonas/Salinimonas group</taxon>
        <taxon>Alteromonas</taxon>
    </lineage>
</organism>
<dbReference type="Pfam" id="PF23855">
    <property type="entry name" value="DUF7218"/>
    <property type="match status" value="1"/>
</dbReference>
<dbReference type="InterPro" id="IPR055642">
    <property type="entry name" value="DUF7218"/>
</dbReference>
<proteinExistence type="predicted"/>
<feature type="region of interest" description="Disordered" evidence="1">
    <location>
        <begin position="1"/>
        <end position="59"/>
    </location>
</feature>
<dbReference type="EMBL" id="PVNO01000003">
    <property type="protein sequence ID" value="PRO70418.1"/>
    <property type="molecule type" value="Genomic_DNA"/>
</dbReference>
<feature type="domain" description="Rho termination factor-like N-terminal" evidence="2">
    <location>
        <begin position="58"/>
        <end position="84"/>
    </location>
</feature>
<comment type="caution">
    <text evidence="3">The sequence shown here is derived from an EMBL/GenBank/DDBJ whole genome shotgun (WGS) entry which is preliminary data.</text>
</comment>
<protein>
    <submittedName>
        <fullName evidence="3">Rho termination factor</fullName>
    </submittedName>
</protein>
<dbReference type="SUPFAM" id="SSF68912">
    <property type="entry name" value="Rho N-terminal domain-like"/>
    <property type="match status" value="1"/>
</dbReference>
<evidence type="ECO:0000313" key="4">
    <source>
        <dbReference type="Proteomes" id="UP000239539"/>
    </source>
</evidence>
<accession>A0ABX5CS65</accession>
<dbReference type="Pfam" id="PF07498">
    <property type="entry name" value="Rho_N"/>
    <property type="match status" value="1"/>
</dbReference>
<feature type="compositionally biased region" description="Basic and acidic residues" evidence="1">
    <location>
        <begin position="45"/>
        <end position="59"/>
    </location>
</feature>
<dbReference type="RefSeq" id="WP_105929688.1">
    <property type="nucleotide sequence ID" value="NZ_PVNO01000003.1"/>
</dbReference>
<evidence type="ECO:0000256" key="1">
    <source>
        <dbReference type="SAM" id="MobiDB-lite"/>
    </source>
</evidence>
<evidence type="ECO:0000259" key="2">
    <source>
        <dbReference type="Pfam" id="PF07498"/>
    </source>
</evidence>
<sequence length="87" mass="9828">MARDHGAQIKNDDTYEALRDEGYSKEKSARIANAQANSKQTPSKDGGKGKKYEDRTKDELYQKAKEVGIEGRSNMNKDELIDALRNH</sequence>
<gene>
    <name evidence="3" type="ORF">C6Y39_02120</name>
</gene>
<dbReference type="InterPro" id="IPR036269">
    <property type="entry name" value="Rho_N_sf"/>
</dbReference>